<proteinExistence type="predicted"/>
<reference evidence="2" key="1">
    <citation type="submission" date="2021-12" db="EMBL/GenBank/DDBJ databases">
        <authorList>
            <person name="King R."/>
        </authorList>
    </citation>
    <scope>NUCLEOTIDE SEQUENCE</scope>
</reference>
<dbReference type="Proteomes" id="UP001152759">
    <property type="component" value="Chromosome 4"/>
</dbReference>
<evidence type="ECO:0008006" key="4">
    <source>
        <dbReference type="Google" id="ProtNLM"/>
    </source>
</evidence>
<feature type="compositionally biased region" description="Low complexity" evidence="1">
    <location>
        <begin position="385"/>
        <end position="398"/>
    </location>
</feature>
<feature type="region of interest" description="Disordered" evidence="1">
    <location>
        <begin position="385"/>
        <end position="454"/>
    </location>
</feature>
<dbReference type="AlphaFoldDB" id="A0A9P0F1E4"/>
<feature type="compositionally biased region" description="Polar residues" evidence="1">
    <location>
        <begin position="406"/>
        <end position="447"/>
    </location>
</feature>
<feature type="region of interest" description="Disordered" evidence="1">
    <location>
        <begin position="115"/>
        <end position="164"/>
    </location>
</feature>
<name>A0A9P0F1E4_BEMTA</name>
<feature type="compositionally biased region" description="Basic residues" evidence="1">
    <location>
        <begin position="142"/>
        <end position="151"/>
    </location>
</feature>
<protein>
    <recommendedName>
        <fullName evidence="4">DUF4806 domain-containing protein</fullName>
    </recommendedName>
</protein>
<feature type="compositionally biased region" description="Low complexity" evidence="1">
    <location>
        <begin position="124"/>
        <end position="141"/>
    </location>
</feature>
<evidence type="ECO:0000313" key="3">
    <source>
        <dbReference type="Proteomes" id="UP001152759"/>
    </source>
</evidence>
<keyword evidence="3" id="KW-1185">Reference proteome</keyword>
<gene>
    <name evidence="2" type="ORF">BEMITA_LOCUS6800</name>
</gene>
<accession>A0A9P0F1E4</accession>
<dbReference type="EMBL" id="OU963865">
    <property type="protein sequence ID" value="CAH0387833.1"/>
    <property type="molecule type" value="Genomic_DNA"/>
</dbReference>
<evidence type="ECO:0000313" key="2">
    <source>
        <dbReference type="EMBL" id="CAH0387833.1"/>
    </source>
</evidence>
<evidence type="ECO:0000256" key="1">
    <source>
        <dbReference type="SAM" id="MobiDB-lite"/>
    </source>
</evidence>
<organism evidence="2 3">
    <name type="scientific">Bemisia tabaci</name>
    <name type="common">Sweetpotato whitefly</name>
    <name type="synonym">Aleurodes tabaci</name>
    <dbReference type="NCBI Taxonomy" id="7038"/>
    <lineage>
        <taxon>Eukaryota</taxon>
        <taxon>Metazoa</taxon>
        <taxon>Ecdysozoa</taxon>
        <taxon>Arthropoda</taxon>
        <taxon>Hexapoda</taxon>
        <taxon>Insecta</taxon>
        <taxon>Pterygota</taxon>
        <taxon>Neoptera</taxon>
        <taxon>Paraneoptera</taxon>
        <taxon>Hemiptera</taxon>
        <taxon>Sternorrhyncha</taxon>
        <taxon>Aleyrodoidea</taxon>
        <taxon>Aleyrodidae</taxon>
        <taxon>Aleyrodinae</taxon>
        <taxon>Bemisia</taxon>
    </lineage>
</organism>
<sequence>MNRVDLKLWTLIKILDTGEYDAVPNVWITDKKECYYPDPDKTSTQIIESLAAKCVKPHTTDHEWIVYKKIEIVQSDYTKFSVCCGDMVRKTKDKRLAEESAEEIALKKRRISKTASASAVPSSQLKPQTTTNQQPQTTPLKTIHKSKKKTSKSPPPASSNFISGSANNSFEGGELCPCKKDSHECCCAEPTTLENIAKNQCLLSRRLFKSEEKSAKRHSEIVKIIDAQKQVTNTTESAATPVIEPRRIIKKEDVDASLLNDFPLTKSKKIREWNERLKSQETADKLIATIITEKVTKKSLYPNFTGRNVISVLIGAEKAGFFTWDGKPRNKIKKFPFKKLQFYQIILEIVKYHHHPTPIDEANLKYSLGQWFSQTANKMEKLLSQTSVTVDSSQSEIPSSEESDAGENQNPDPENENAENTGNDDAQLNQNAENTANDVDAQLNQSSAEHDDLH</sequence>